<reference evidence="2 3" key="1">
    <citation type="journal article" date="2014" name="BMC Genomics">
        <title>Comparison of environmental and isolate Sulfobacillus genomes reveals diverse carbon, sulfur, nitrogen, and hydrogen metabolisms.</title>
        <authorList>
            <person name="Justice N.B."/>
            <person name="Norman A."/>
            <person name="Brown C.T."/>
            <person name="Singh A."/>
            <person name="Thomas B.C."/>
            <person name="Banfield J.F."/>
        </authorList>
    </citation>
    <scope>NUCLEOTIDE SEQUENCE [LARGE SCALE GENOMIC DNA]</scope>
    <source>
        <strain evidence="2">AMDSBA4</strain>
    </source>
</reference>
<evidence type="ECO:0000256" key="1">
    <source>
        <dbReference type="SAM" id="Phobius"/>
    </source>
</evidence>
<proteinExistence type="predicted"/>
<organism evidence="2 3">
    <name type="scientific">Sulfobacillus benefaciens</name>
    <dbReference type="NCBI Taxonomy" id="453960"/>
    <lineage>
        <taxon>Bacteria</taxon>
        <taxon>Bacillati</taxon>
        <taxon>Bacillota</taxon>
        <taxon>Clostridia</taxon>
        <taxon>Eubacteriales</taxon>
        <taxon>Clostridiales Family XVII. Incertae Sedis</taxon>
        <taxon>Sulfobacillus</taxon>
    </lineage>
</organism>
<keyword evidence="1" id="KW-1133">Transmembrane helix</keyword>
<feature type="transmembrane region" description="Helical" evidence="1">
    <location>
        <begin position="133"/>
        <end position="156"/>
    </location>
</feature>
<feature type="transmembrane region" description="Helical" evidence="1">
    <location>
        <begin position="24"/>
        <end position="45"/>
    </location>
</feature>
<keyword evidence="1" id="KW-0472">Membrane</keyword>
<gene>
    <name evidence="2" type="ORF">C7B46_05820</name>
</gene>
<evidence type="ECO:0008006" key="4">
    <source>
        <dbReference type="Google" id="ProtNLM"/>
    </source>
</evidence>
<accession>A0A2T2XIU9</accession>
<dbReference type="AlphaFoldDB" id="A0A2T2XIU9"/>
<evidence type="ECO:0000313" key="2">
    <source>
        <dbReference type="EMBL" id="PSR34432.1"/>
    </source>
</evidence>
<feature type="non-terminal residue" evidence="2">
    <location>
        <position position="157"/>
    </location>
</feature>
<dbReference type="Proteomes" id="UP000242972">
    <property type="component" value="Unassembled WGS sequence"/>
</dbReference>
<sequence length="157" mass="17274">MIGMLMAEWRRTVVETVRYPLETISSMATLFIVFAGLFYGATYITNSPIGDGRLTTVVVGYAVWMTMMAATGDLGWSIQNEAQNGTLEQVMLFPWPPVVIFLVRAFMAIVAFVLPMAVVLLGLLAITHIHLQWHWAAVLPFAWALGTAWGLGLIVAS</sequence>
<feature type="transmembrane region" description="Helical" evidence="1">
    <location>
        <begin position="57"/>
        <end position="78"/>
    </location>
</feature>
<evidence type="ECO:0000313" key="3">
    <source>
        <dbReference type="Proteomes" id="UP000242972"/>
    </source>
</evidence>
<keyword evidence="1" id="KW-0812">Transmembrane</keyword>
<name>A0A2T2XIU9_9FIRM</name>
<protein>
    <recommendedName>
        <fullName evidence="4">ABC transporter permease</fullName>
    </recommendedName>
</protein>
<feature type="transmembrane region" description="Helical" evidence="1">
    <location>
        <begin position="98"/>
        <end position="126"/>
    </location>
</feature>
<dbReference type="EMBL" id="PXYW01000009">
    <property type="protein sequence ID" value="PSR34432.1"/>
    <property type="molecule type" value="Genomic_DNA"/>
</dbReference>
<comment type="caution">
    <text evidence="2">The sequence shown here is derived from an EMBL/GenBank/DDBJ whole genome shotgun (WGS) entry which is preliminary data.</text>
</comment>